<dbReference type="InterPro" id="IPR022742">
    <property type="entry name" value="Hydrolase_4"/>
</dbReference>
<reference evidence="2 3" key="1">
    <citation type="submission" date="2020-11" db="EMBL/GenBank/DDBJ databases">
        <title>Pseudonocardia abyssalis sp. nov. and Pseudonocardia oceani sp. nov., description and phylogenomic analysis of two novel actinomycetes isolated from the deep Southern Ocean.</title>
        <authorList>
            <person name="Parra J."/>
        </authorList>
    </citation>
    <scope>NUCLEOTIDE SEQUENCE [LARGE SCALE GENOMIC DNA]</scope>
    <source>
        <strain evidence="2 3">KRD-168</strain>
    </source>
</reference>
<name>A0ABS6URW4_9PSEU</name>
<dbReference type="PANTHER" id="PTHR39624">
    <property type="entry name" value="PROTEIN INVOLVED IN RIMO-MEDIATED BETA-METHYLTHIOLATION OF RIBOSOMAL PROTEIN S12 YCAO"/>
    <property type="match status" value="1"/>
</dbReference>
<gene>
    <name evidence="2" type="ORF">I4I81_12160</name>
</gene>
<keyword evidence="3" id="KW-1185">Reference proteome</keyword>
<dbReference type="Proteomes" id="UP000694287">
    <property type="component" value="Unassembled WGS sequence"/>
</dbReference>
<dbReference type="EMBL" id="JADQDK010000001">
    <property type="protein sequence ID" value="MBW0135007.1"/>
    <property type="molecule type" value="Genomic_DNA"/>
</dbReference>
<sequence length="407" mass="43240">MTRVRHTIGGAGAPLAAHLDLPARPPLGLALLAHCFTCSKDHRATTRTARGLTARGIGVLRLDFTGLGESGGEFGDSTFSMNVEDLVRAADWLRAEVGAPTLLVGHSLGGAAVIAAASRIPEVRAVATIGAPFSPDHVTHLFDPHPFDGARPEIEVGGTAVVHIGGRPFQVRRAFLDDIADQPQHSRLAALDRPLLVLHAPDDDIVDVGNARSILDAAGPTASFVALDGADHLLTRPADADRVAAIIAAWAAPYLDQAQLDRTAPEPGTVEVSENGVGRFTQRIRTAQHEWSADEPPSAGGLGSAPDPYQLLLSALGACTTMTMRMYAERKGWDLRRSTVTLTHDKLHAADCVSCETDTGRLDRIVRAIHLDGDLDDTQRAALLAIADRCPVHRTLHSEIVVETDAV</sequence>
<dbReference type="Pfam" id="PF12146">
    <property type="entry name" value="Hydrolase_4"/>
    <property type="match status" value="1"/>
</dbReference>
<accession>A0ABS6URW4</accession>
<evidence type="ECO:0000313" key="3">
    <source>
        <dbReference type="Proteomes" id="UP000694287"/>
    </source>
</evidence>
<proteinExistence type="predicted"/>
<organism evidence="2 3">
    <name type="scientific">Pseudonocardia abyssalis</name>
    <dbReference type="NCBI Taxonomy" id="2792008"/>
    <lineage>
        <taxon>Bacteria</taxon>
        <taxon>Bacillati</taxon>
        <taxon>Actinomycetota</taxon>
        <taxon>Actinomycetes</taxon>
        <taxon>Pseudonocardiales</taxon>
        <taxon>Pseudonocardiaceae</taxon>
        <taxon>Pseudonocardia</taxon>
    </lineage>
</organism>
<dbReference type="RefSeq" id="WP_218603078.1">
    <property type="nucleotide sequence ID" value="NZ_JADQDJ010000103.1"/>
</dbReference>
<dbReference type="Pfam" id="PF02566">
    <property type="entry name" value="OsmC"/>
    <property type="match status" value="1"/>
</dbReference>
<comment type="caution">
    <text evidence="2">The sequence shown here is derived from an EMBL/GenBank/DDBJ whole genome shotgun (WGS) entry which is preliminary data.</text>
</comment>
<feature type="domain" description="Serine aminopeptidase S33" evidence="1">
    <location>
        <begin position="46"/>
        <end position="137"/>
    </location>
</feature>
<dbReference type="InterPro" id="IPR003718">
    <property type="entry name" value="OsmC/Ohr_fam"/>
</dbReference>
<protein>
    <submittedName>
        <fullName evidence="2">OsmC family protein</fullName>
    </submittedName>
</protein>
<dbReference type="PANTHER" id="PTHR39624:SF2">
    <property type="entry name" value="OSMC-LIKE PROTEIN"/>
    <property type="match status" value="1"/>
</dbReference>
<evidence type="ECO:0000313" key="2">
    <source>
        <dbReference type="EMBL" id="MBW0135007.1"/>
    </source>
</evidence>
<evidence type="ECO:0000259" key="1">
    <source>
        <dbReference type="Pfam" id="PF12146"/>
    </source>
</evidence>